<evidence type="ECO:0000313" key="14">
    <source>
        <dbReference type="Proteomes" id="UP000006727"/>
    </source>
</evidence>
<dbReference type="EnsemblPlants" id="Pp3c20_14740V3.2">
    <property type="protein sequence ID" value="Pp3c20_14740V3.2"/>
    <property type="gene ID" value="Pp3c20_14740"/>
</dbReference>
<dbReference type="RefSeq" id="XP_024357408.1">
    <property type="nucleotide sequence ID" value="XM_024501640.2"/>
</dbReference>
<dbReference type="FunFam" id="1.10.8.270:FF:000005">
    <property type="entry name" value="TBC1 domain family member 15"/>
    <property type="match status" value="1"/>
</dbReference>
<dbReference type="Pfam" id="PF12068">
    <property type="entry name" value="PH_RBD"/>
    <property type="match status" value="1"/>
</dbReference>
<keyword evidence="11" id="KW-0472">Membrane</keyword>
<feature type="compositionally biased region" description="Basic and acidic residues" evidence="10">
    <location>
        <begin position="328"/>
        <end position="372"/>
    </location>
</feature>
<dbReference type="InterPro" id="IPR000195">
    <property type="entry name" value="Rab-GAP-TBC_dom"/>
</dbReference>
<evidence type="ECO:0000256" key="10">
    <source>
        <dbReference type="SAM" id="MobiDB-lite"/>
    </source>
</evidence>
<dbReference type="PANTHER" id="PTHR22957">
    <property type="entry name" value="TBC1 DOMAIN FAMILY MEMBER GTPASE-ACTIVATING PROTEIN"/>
    <property type="match status" value="1"/>
</dbReference>
<dbReference type="Gene3D" id="1.10.472.80">
    <property type="entry name" value="Ypt/Rab-GAP domain of gyp1p, domain 3"/>
    <property type="match status" value="1"/>
</dbReference>
<dbReference type="GO" id="GO:0005737">
    <property type="term" value="C:cytoplasm"/>
    <property type="evidence" value="ECO:0007669"/>
    <property type="project" value="UniProtKB-SubCell"/>
</dbReference>
<dbReference type="Gramene" id="Pp3c20_14740V3.3">
    <property type="protein sequence ID" value="Pp3c20_14740V3.3"/>
    <property type="gene ID" value="Pp3c20_14740"/>
</dbReference>
<evidence type="ECO:0000256" key="2">
    <source>
        <dbReference type="ARBA" id="ARBA00022468"/>
    </source>
</evidence>
<reference evidence="13" key="3">
    <citation type="submission" date="2020-12" db="UniProtKB">
        <authorList>
            <consortium name="EnsemblPlants"/>
        </authorList>
    </citation>
    <scope>IDENTIFICATION</scope>
</reference>
<feature type="region of interest" description="Disordered" evidence="10">
    <location>
        <begin position="1"/>
        <end position="52"/>
    </location>
</feature>
<evidence type="ECO:0000256" key="4">
    <source>
        <dbReference type="ARBA" id="ARBA00022553"/>
    </source>
</evidence>
<dbReference type="FunCoup" id="A0A7I4C1Z0">
    <property type="interactions" value="3279"/>
</dbReference>
<reference evidence="13 14" key="2">
    <citation type="journal article" date="2018" name="Plant J.">
        <title>The Physcomitrella patens chromosome-scale assembly reveals moss genome structure and evolution.</title>
        <authorList>
            <person name="Lang D."/>
            <person name="Ullrich K.K."/>
            <person name="Murat F."/>
            <person name="Fuchs J."/>
            <person name="Jenkins J."/>
            <person name="Haas F.B."/>
            <person name="Piednoel M."/>
            <person name="Gundlach H."/>
            <person name="Van Bel M."/>
            <person name="Meyberg R."/>
            <person name="Vives C."/>
            <person name="Morata J."/>
            <person name="Symeonidi A."/>
            <person name="Hiss M."/>
            <person name="Muchero W."/>
            <person name="Kamisugi Y."/>
            <person name="Saleh O."/>
            <person name="Blanc G."/>
            <person name="Decker E.L."/>
            <person name="van Gessel N."/>
            <person name="Grimwood J."/>
            <person name="Hayes R.D."/>
            <person name="Graham S.W."/>
            <person name="Gunter L.E."/>
            <person name="McDaniel S.F."/>
            <person name="Hoernstein S.N.W."/>
            <person name="Larsson A."/>
            <person name="Li F.W."/>
            <person name="Perroud P.F."/>
            <person name="Phillips J."/>
            <person name="Ranjan P."/>
            <person name="Rokshar D.S."/>
            <person name="Rothfels C.J."/>
            <person name="Schneider L."/>
            <person name="Shu S."/>
            <person name="Stevenson D.W."/>
            <person name="Thummler F."/>
            <person name="Tillich M."/>
            <person name="Villarreal Aguilar J.C."/>
            <person name="Widiez T."/>
            <person name="Wong G.K."/>
            <person name="Wymore A."/>
            <person name="Zhang Y."/>
            <person name="Zimmer A.D."/>
            <person name="Quatrano R.S."/>
            <person name="Mayer K.F.X."/>
            <person name="Goodstein D."/>
            <person name="Casacuberta J.M."/>
            <person name="Vandepoele K."/>
            <person name="Reski R."/>
            <person name="Cuming A.C."/>
            <person name="Tuskan G.A."/>
            <person name="Maumus F."/>
            <person name="Salse J."/>
            <person name="Schmutz J."/>
            <person name="Rensing S.A."/>
        </authorList>
    </citation>
    <scope>NUCLEOTIDE SEQUENCE [LARGE SCALE GENOMIC DNA]</scope>
    <source>
        <strain evidence="13 14">cv. Gransden 2004</strain>
    </source>
</reference>
<dbReference type="SMART" id="SM00164">
    <property type="entry name" value="TBC"/>
    <property type="match status" value="1"/>
</dbReference>
<dbReference type="Gramene" id="Pp3c20_14740V3.2">
    <property type="protein sequence ID" value="Pp3c20_14740V3.2"/>
    <property type="gene ID" value="Pp3c20_14740"/>
</dbReference>
<comment type="subunit">
    <text evidence="7">Interacts with non-phosphorylated form of RAB8A; phosphorylation of RAB8A at 'Thr-72' disrupts this interaction. Interacts with ARMC12.</text>
</comment>
<name>A0A7I4C1Z0_PHYPA</name>
<feature type="region of interest" description="Disordered" evidence="10">
    <location>
        <begin position="219"/>
        <end position="249"/>
    </location>
</feature>
<feature type="domain" description="Rab-GAP TBC" evidence="12">
    <location>
        <begin position="434"/>
        <end position="644"/>
    </location>
</feature>
<keyword evidence="5" id="KW-0007">Acetylation</keyword>
<accession>A0A7I4C1Z0</accession>
<dbReference type="Proteomes" id="UP000006727">
    <property type="component" value="Chromosome 20"/>
</dbReference>
<dbReference type="InterPro" id="IPR021935">
    <property type="entry name" value="SGSM1/2_RBD"/>
</dbReference>
<comment type="subcellular location">
    <subcellularLocation>
        <location evidence="1">Cytoplasm</location>
    </subcellularLocation>
</comment>
<keyword evidence="3" id="KW-0963">Cytoplasm</keyword>
<dbReference type="AlphaFoldDB" id="A0A7I4C1Z0"/>
<proteinExistence type="predicted"/>
<gene>
    <name evidence="13" type="primary">LOC112273166</name>
</gene>
<dbReference type="EMBL" id="ABEU02000020">
    <property type="status" value="NOT_ANNOTATED_CDS"/>
    <property type="molecule type" value="Genomic_DNA"/>
</dbReference>
<feature type="compositionally biased region" description="Polar residues" evidence="10">
    <location>
        <begin position="240"/>
        <end position="249"/>
    </location>
</feature>
<evidence type="ECO:0000313" key="13">
    <source>
        <dbReference type="EnsemblPlants" id="Pp3c20_14740V3.2"/>
    </source>
</evidence>
<dbReference type="SUPFAM" id="SSF47923">
    <property type="entry name" value="Ypt/Rab-GAP domain of gyp1p"/>
    <property type="match status" value="2"/>
</dbReference>
<keyword evidence="2" id="KW-0343">GTPase activation</keyword>
<evidence type="ECO:0000256" key="3">
    <source>
        <dbReference type="ARBA" id="ARBA00022490"/>
    </source>
</evidence>
<evidence type="ECO:0000259" key="12">
    <source>
        <dbReference type="PROSITE" id="PS50086"/>
    </source>
</evidence>
<organism evidence="13 14">
    <name type="scientific">Physcomitrium patens</name>
    <name type="common">Spreading-leaved earth moss</name>
    <name type="synonym">Physcomitrella patens</name>
    <dbReference type="NCBI Taxonomy" id="3218"/>
    <lineage>
        <taxon>Eukaryota</taxon>
        <taxon>Viridiplantae</taxon>
        <taxon>Streptophyta</taxon>
        <taxon>Embryophyta</taxon>
        <taxon>Bryophyta</taxon>
        <taxon>Bryophytina</taxon>
        <taxon>Bryopsida</taxon>
        <taxon>Funariidae</taxon>
        <taxon>Funariales</taxon>
        <taxon>Funariaceae</taxon>
        <taxon>Physcomitrium</taxon>
    </lineage>
</organism>
<dbReference type="Gene3D" id="2.30.29.230">
    <property type="match status" value="1"/>
</dbReference>
<dbReference type="PROSITE" id="PS50086">
    <property type="entry name" value="TBC_RABGAP"/>
    <property type="match status" value="1"/>
</dbReference>
<feature type="compositionally biased region" description="Polar residues" evidence="10">
    <location>
        <begin position="312"/>
        <end position="327"/>
    </location>
</feature>
<sequence length="730" mass="83168">MGGQSGPTMDSGDFFDQSEFVPSSKSNAPSKPVQDRSSSSSGNEAGKMVVGNGSPDSYKVVFIKDNVSVHPTQNASERISGRLRLIKQGASLFMTWIPYTVQGAARRGTSIMKSTEKDRNLYTIRAVSLAEMRSIRRHTPPFGLQYVIIVLTSGLAFPPLYFHTGGVREFLSTLRNHALLVRSNDDSNVYLVNDVQDPLQRSLTSLELTEVTPVSVITPAAEPPPVVTKEDDVEPVPEESITSSSMHTSVYRQGVRREASREIINVLEKFSMVTKFARDTTAHLFGESRFLGNSEMDLDRAPMRLRNDDASKSNIEFQTLNRPQESNSDGKEAVAKGEDETHRRLTGVEKEKIERGEKEKKEEKEEKKKSAEEEAATNVGTFELVDGTQNDSPALVWGRARPPPLGHEEWATFLDSEGRVVDPKALKKRVFHGGVEPNLRPELWKFLLGHYKFDSTYAEREALVALKREEYKVLQTQWKTVSEDQARRFAKFRERKHRVEKDVVRTDRTIPFYEGDDNKNVDILRDILVTYSFYNFDLGYCQGMSDLLSPILHVVVEESEAFWCFAALMERMAPNFHRDQAGMQAQLSAVSKLVQLLDNPLHDYFKQNDCLNYFFCFRWILICFKREFDYNDVLRLWEVLWSHYLSEHFHLYMCVAILKRHRRKIMDEQMEFDTLLKFINELSGHIELESTLRDTEALCLFAGEKGTACIPPGTPPSLPVVEVDAFPMSL</sequence>
<feature type="transmembrane region" description="Helical" evidence="11">
    <location>
        <begin position="142"/>
        <end position="162"/>
    </location>
</feature>
<comment type="function">
    <text evidence="6">Acts as a GTPase activating protein for RAB7A. Does not act on RAB4, RAB5 or RAB6.</text>
</comment>
<dbReference type="EnsemblPlants" id="Pp3c20_14740V3.3">
    <property type="protein sequence ID" value="Pp3c20_14740V3.3"/>
    <property type="gene ID" value="Pp3c20_14740"/>
</dbReference>
<dbReference type="FunFam" id="1.10.472.80:FF:000005">
    <property type="entry name" value="TBC1 domain family member 15"/>
    <property type="match status" value="1"/>
</dbReference>
<evidence type="ECO:0000256" key="1">
    <source>
        <dbReference type="ARBA" id="ARBA00004496"/>
    </source>
</evidence>
<feature type="compositionally biased region" description="Polar residues" evidence="10">
    <location>
        <begin position="20"/>
        <end position="43"/>
    </location>
</feature>
<protein>
    <recommendedName>
        <fullName evidence="8">TBC1 domain family member 15</fullName>
    </recommendedName>
    <alternativeName>
        <fullName evidence="9">GTPase-activating protein RAB7</fullName>
    </alternativeName>
</protein>
<dbReference type="GO" id="GO:0005096">
    <property type="term" value="F:GTPase activator activity"/>
    <property type="evidence" value="ECO:0000318"/>
    <property type="project" value="GO_Central"/>
</dbReference>
<dbReference type="InterPro" id="IPR035969">
    <property type="entry name" value="Rab-GAP_TBC_sf"/>
</dbReference>
<dbReference type="GeneID" id="112273166"/>
<dbReference type="Pfam" id="PF00566">
    <property type="entry name" value="RabGAP-TBC"/>
    <property type="match status" value="1"/>
</dbReference>
<dbReference type="OrthoDB" id="10264062at2759"/>
<reference evidence="13 14" key="1">
    <citation type="journal article" date="2008" name="Science">
        <title>The Physcomitrella genome reveals evolutionary insights into the conquest of land by plants.</title>
        <authorList>
            <person name="Rensing S."/>
            <person name="Lang D."/>
            <person name="Zimmer A."/>
            <person name="Terry A."/>
            <person name="Salamov A."/>
            <person name="Shapiro H."/>
            <person name="Nishiyama T."/>
            <person name="Perroud P.-F."/>
            <person name="Lindquist E."/>
            <person name="Kamisugi Y."/>
            <person name="Tanahashi T."/>
            <person name="Sakakibara K."/>
            <person name="Fujita T."/>
            <person name="Oishi K."/>
            <person name="Shin-I T."/>
            <person name="Kuroki Y."/>
            <person name="Toyoda A."/>
            <person name="Suzuki Y."/>
            <person name="Hashimoto A."/>
            <person name="Yamaguchi K."/>
            <person name="Sugano A."/>
            <person name="Kohara Y."/>
            <person name="Fujiyama A."/>
            <person name="Anterola A."/>
            <person name="Aoki S."/>
            <person name="Ashton N."/>
            <person name="Barbazuk W.B."/>
            <person name="Barker E."/>
            <person name="Bennetzen J."/>
            <person name="Bezanilla M."/>
            <person name="Blankenship R."/>
            <person name="Cho S.H."/>
            <person name="Dutcher S."/>
            <person name="Estelle M."/>
            <person name="Fawcett J.A."/>
            <person name="Gundlach H."/>
            <person name="Hanada K."/>
            <person name="Heyl A."/>
            <person name="Hicks K.A."/>
            <person name="Hugh J."/>
            <person name="Lohr M."/>
            <person name="Mayer K."/>
            <person name="Melkozernov A."/>
            <person name="Murata T."/>
            <person name="Nelson D."/>
            <person name="Pils B."/>
            <person name="Prigge M."/>
            <person name="Reiss B."/>
            <person name="Renner T."/>
            <person name="Rombauts S."/>
            <person name="Rushton P."/>
            <person name="Sanderfoot A."/>
            <person name="Schween G."/>
            <person name="Shiu S.-H."/>
            <person name="Stueber K."/>
            <person name="Theodoulou F.L."/>
            <person name="Tu H."/>
            <person name="Van de Peer Y."/>
            <person name="Verrier P.J."/>
            <person name="Waters E."/>
            <person name="Wood A."/>
            <person name="Yang L."/>
            <person name="Cove D."/>
            <person name="Cuming A."/>
            <person name="Hasebe M."/>
            <person name="Lucas S."/>
            <person name="Mishler D.B."/>
            <person name="Reski R."/>
            <person name="Grigoriev I."/>
            <person name="Quatrano R.S."/>
            <person name="Boore J.L."/>
        </authorList>
    </citation>
    <scope>NUCLEOTIDE SEQUENCE [LARGE SCALE GENOMIC DNA]</scope>
    <source>
        <strain evidence="13 14">cv. Gransden 2004</strain>
    </source>
</reference>
<evidence type="ECO:0000256" key="7">
    <source>
        <dbReference type="ARBA" id="ARBA00065268"/>
    </source>
</evidence>
<evidence type="ECO:0000256" key="9">
    <source>
        <dbReference type="ARBA" id="ARBA00082539"/>
    </source>
</evidence>
<dbReference type="PANTHER" id="PTHR22957:SF502">
    <property type="entry name" value="SMALL G PROTEIN SIGNALING MODULATOR 2-RELATED"/>
    <property type="match status" value="1"/>
</dbReference>
<dbReference type="KEGG" id="ppp:112273166"/>
<evidence type="ECO:0000256" key="11">
    <source>
        <dbReference type="SAM" id="Phobius"/>
    </source>
</evidence>
<keyword evidence="4" id="KW-0597">Phosphoprotein</keyword>
<dbReference type="OMA" id="CFAILME"/>
<keyword evidence="11" id="KW-1133">Transmembrane helix</keyword>
<keyword evidence="11" id="KW-0812">Transmembrane</keyword>
<feature type="region of interest" description="Disordered" evidence="10">
    <location>
        <begin position="309"/>
        <end position="387"/>
    </location>
</feature>
<keyword evidence="14" id="KW-1185">Reference proteome</keyword>
<evidence type="ECO:0000256" key="8">
    <source>
        <dbReference type="ARBA" id="ARBA00067480"/>
    </source>
</evidence>
<evidence type="ECO:0000256" key="6">
    <source>
        <dbReference type="ARBA" id="ARBA00055283"/>
    </source>
</evidence>
<dbReference type="Gene3D" id="1.10.8.270">
    <property type="entry name" value="putative rabgap domain of human tbc1 domain family member 14 like domains"/>
    <property type="match status" value="1"/>
</dbReference>
<evidence type="ECO:0000256" key="5">
    <source>
        <dbReference type="ARBA" id="ARBA00022990"/>
    </source>
</evidence>